<dbReference type="GO" id="GO:0005524">
    <property type="term" value="F:ATP binding"/>
    <property type="evidence" value="ECO:0007669"/>
    <property type="project" value="UniProtKB-KW"/>
</dbReference>
<dbReference type="GeneID" id="16071179"/>
<dbReference type="SUPFAM" id="SSF52374">
    <property type="entry name" value="Nucleotidylyl transferase"/>
    <property type="match status" value="1"/>
</dbReference>
<comment type="similarity">
    <text evidence="7">Belongs to the eukaryotic NMN adenylyltransferase family.</text>
</comment>
<evidence type="ECO:0000256" key="5">
    <source>
        <dbReference type="ARBA" id="ARBA00022840"/>
    </source>
</evidence>
<dbReference type="eggNOG" id="KOG3199">
    <property type="taxonomic scope" value="Eukaryota"/>
</dbReference>
<keyword evidence="3 7" id="KW-0548">Nucleotidyltransferase</keyword>
<dbReference type="InterPro" id="IPR051182">
    <property type="entry name" value="Euk_NMN_adenylyltrnsfrase"/>
</dbReference>
<organism evidence="10">
    <name type="scientific">Salpingoeca rosetta (strain ATCC 50818 / BSB-021)</name>
    <dbReference type="NCBI Taxonomy" id="946362"/>
    <lineage>
        <taxon>Eukaryota</taxon>
        <taxon>Choanoflagellata</taxon>
        <taxon>Craspedida</taxon>
        <taxon>Salpingoecidae</taxon>
        <taxon>Salpingoeca</taxon>
    </lineage>
</organism>
<dbReference type="PANTHER" id="PTHR12039">
    <property type="entry name" value="NICOTINAMIDE MONONUCLEOTIDE ADENYLYLTRANSFERASE"/>
    <property type="match status" value="1"/>
</dbReference>
<dbReference type="OMA" id="QPWKENI"/>
<evidence type="ECO:0000256" key="7">
    <source>
        <dbReference type="RuleBase" id="RU362021"/>
    </source>
</evidence>
<dbReference type="Gene3D" id="3.40.50.620">
    <property type="entry name" value="HUPs"/>
    <property type="match status" value="1"/>
</dbReference>
<dbReference type="EC" id="2.7.7.1" evidence="7"/>
<evidence type="ECO:0000256" key="4">
    <source>
        <dbReference type="ARBA" id="ARBA00022741"/>
    </source>
</evidence>
<dbReference type="FunFam" id="3.40.50.620:FF:000181">
    <property type="entry name" value="Nicotinamide/nicotinic acid mononucleotide adenylyltransferase 3"/>
    <property type="match status" value="1"/>
</dbReference>
<feature type="domain" description="Cytidyltransferase-like" evidence="8">
    <location>
        <begin position="35"/>
        <end position="228"/>
    </location>
</feature>
<keyword evidence="5 7" id="KW-0067">ATP-binding</keyword>
<dbReference type="UniPathway" id="UPA00253">
    <property type="reaction ID" value="UER00600"/>
</dbReference>
<sequence length="263" mass="29146">MFARGAPIPTPARVAPLECLRTTVASVKAQPAVLVACGSFSPITNMHLRIFEDARDDLAQQSVDVIGGYVSPTHAKYGKASLASMPDRLNMTQLALQSSSWVNLSSWECAQSGWTRTAVVLQHFADELAQVPLNTDSDAKPEHPVKVMLLCGGDLLDTFDVIKDDGEPLWLPQDRETILRNGIVCIERKGTDLQQVIAKSKELSKYKENIYIIKPQIENDISSSSVRRLLAQGRSIKYLVPDDVIAYIKQHSLHELPTWKAQQ</sequence>
<dbReference type="Pfam" id="PF01467">
    <property type="entry name" value="CTP_transf_like"/>
    <property type="match status" value="1"/>
</dbReference>
<reference evidence="9" key="1">
    <citation type="submission" date="2009-08" db="EMBL/GenBank/DDBJ databases">
        <title>Annotation of Salpingoeca rosetta.</title>
        <authorList>
            <consortium name="The Broad Institute Genome Sequencing Platform"/>
            <person name="Russ C."/>
            <person name="Cuomo C."/>
            <person name="Burger G."/>
            <person name="Gray M.W."/>
            <person name="Holland P.W.H."/>
            <person name="King N."/>
            <person name="Lang F.B.F."/>
            <person name="Roger A.J."/>
            <person name="Ruiz-Trillo I."/>
            <person name="Young S.K."/>
            <person name="Zeng Q."/>
            <person name="Gargeya S."/>
            <person name="Alvarado L."/>
            <person name="Berlin A."/>
            <person name="Chapman S.B."/>
            <person name="Chen Z."/>
            <person name="Freedman E."/>
            <person name="Gellesch M."/>
            <person name="Goldberg J."/>
            <person name="Griggs A."/>
            <person name="Gujja S."/>
            <person name="Heilman E."/>
            <person name="Heiman D."/>
            <person name="Howarth C."/>
            <person name="Mehta T."/>
            <person name="Neiman D."/>
            <person name="Pearson M."/>
            <person name="Roberts A."/>
            <person name="Saif S."/>
            <person name="Shea T."/>
            <person name="Shenoy N."/>
            <person name="Sisk P."/>
            <person name="Stolte C."/>
            <person name="Sykes S."/>
            <person name="White J."/>
            <person name="Yandava C."/>
            <person name="Haas B."/>
            <person name="Nusbaum C."/>
            <person name="Birren B."/>
        </authorList>
    </citation>
    <scope>NUCLEOTIDE SEQUENCE [LARGE SCALE GENOMIC DNA]</scope>
    <source>
        <strain evidence="9">ATCC 50818</strain>
    </source>
</reference>
<dbReference type="KEGG" id="sre:PTSG_08369"/>
<dbReference type="GO" id="GO:0009435">
    <property type="term" value="P:NAD+ biosynthetic process"/>
    <property type="evidence" value="ECO:0007669"/>
    <property type="project" value="UniProtKB-UniPathway"/>
</dbReference>
<dbReference type="InParanoid" id="F2UJH7"/>
<evidence type="ECO:0000313" key="9">
    <source>
        <dbReference type="EMBL" id="EGD77276.1"/>
    </source>
</evidence>
<dbReference type="InterPro" id="IPR005248">
    <property type="entry name" value="NadD/NMNAT"/>
</dbReference>
<evidence type="ECO:0000256" key="1">
    <source>
        <dbReference type="ARBA" id="ARBA00022642"/>
    </source>
</evidence>
<dbReference type="AlphaFoldDB" id="F2UJH7"/>
<gene>
    <name evidence="9" type="ORF">PTSG_08369</name>
</gene>
<comment type="pathway">
    <text evidence="7">Cofactor biosynthesis; NAD(+) biosynthesis; NAD(+) from nicotinamide D-ribonucleotide: step 1/1.</text>
</comment>
<keyword evidence="6 7" id="KW-0520">NAD</keyword>
<evidence type="ECO:0000256" key="3">
    <source>
        <dbReference type="ARBA" id="ARBA00022695"/>
    </source>
</evidence>
<evidence type="ECO:0000256" key="6">
    <source>
        <dbReference type="ARBA" id="ARBA00023027"/>
    </source>
</evidence>
<comment type="catalytic activity">
    <reaction evidence="7">
        <text>nicotinate beta-D-ribonucleotide + ATP + H(+) = deamido-NAD(+) + diphosphate</text>
        <dbReference type="Rhea" id="RHEA:22860"/>
        <dbReference type="ChEBI" id="CHEBI:15378"/>
        <dbReference type="ChEBI" id="CHEBI:30616"/>
        <dbReference type="ChEBI" id="CHEBI:33019"/>
        <dbReference type="ChEBI" id="CHEBI:57502"/>
        <dbReference type="ChEBI" id="CHEBI:58437"/>
        <dbReference type="EC" id="2.7.7.18"/>
    </reaction>
</comment>
<dbReference type="EMBL" id="GL832977">
    <property type="protein sequence ID" value="EGD77276.1"/>
    <property type="molecule type" value="Genomic_DNA"/>
</dbReference>
<dbReference type="EC" id="2.7.7.18" evidence="7"/>
<dbReference type="OrthoDB" id="422187at2759"/>
<dbReference type="InterPro" id="IPR004821">
    <property type="entry name" value="Cyt_trans-like"/>
</dbReference>
<dbReference type="NCBIfam" id="TIGR00482">
    <property type="entry name" value="nicotinate (nicotinamide) nucleotide adenylyltransferase"/>
    <property type="match status" value="1"/>
</dbReference>
<dbReference type="InterPro" id="IPR014729">
    <property type="entry name" value="Rossmann-like_a/b/a_fold"/>
</dbReference>
<comment type="catalytic activity">
    <reaction evidence="7">
        <text>beta-nicotinamide D-ribonucleotide + ATP + H(+) = diphosphate + NAD(+)</text>
        <dbReference type="Rhea" id="RHEA:21360"/>
        <dbReference type="ChEBI" id="CHEBI:14649"/>
        <dbReference type="ChEBI" id="CHEBI:15378"/>
        <dbReference type="ChEBI" id="CHEBI:30616"/>
        <dbReference type="ChEBI" id="CHEBI:33019"/>
        <dbReference type="ChEBI" id="CHEBI:57540"/>
        <dbReference type="EC" id="2.7.7.1"/>
    </reaction>
</comment>
<protein>
    <recommendedName>
        <fullName evidence="7">Nicotinamide-nucleotide adenylyltransferase</fullName>
        <ecNumber evidence="7">2.7.7.1</ecNumber>
        <ecNumber evidence="7">2.7.7.18</ecNumber>
    </recommendedName>
</protein>
<evidence type="ECO:0000313" key="10">
    <source>
        <dbReference type="Proteomes" id="UP000007799"/>
    </source>
</evidence>
<evidence type="ECO:0000256" key="2">
    <source>
        <dbReference type="ARBA" id="ARBA00022679"/>
    </source>
</evidence>
<evidence type="ECO:0000259" key="8">
    <source>
        <dbReference type="Pfam" id="PF01467"/>
    </source>
</evidence>
<dbReference type="FunCoup" id="F2UJH7">
    <property type="interactions" value="1399"/>
</dbReference>
<dbReference type="GO" id="GO:0004515">
    <property type="term" value="F:nicotinate-nucleotide adenylyltransferase activity"/>
    <property type="evidence" value="ECO:0007669"/>
    <property type="project" value="UniProtKB-EC"/>
</dbReference>
<dbReference type="PANTHER" id="PTHR12039:SF0">
    <property type="entry name" value="NICOTINAMIDE-NUCLEOTIDE ADENYLYLTRANSFERASE"/>
    <property type="match status" value="1"/>
</dbReference>
<dbReference type="GO" id="GO:0000309">
    <property type="term" value="F:nicotinamide-nucleotide adenylyltransferase activity"/>
    <property type="evidence" value="ECO:0007669"/>
    <property type="project" value="UniProtKB-EC"/>
</dbReference>
<name>F2UJH7_SALR5</name>
<keyword evidence="1 7" id="KW-0662">Pyridine nucleotide biosynthesis</keyword>
<accession>F2UJH7</accession>
<keyword evidence="10" id="KW-1185">Reference proteome</keyword>
<keyword evidence="4 7" id="KW-0547">Nucleotide-binding</keyword>
<dbReference type="Proteomes" id="UP000007799">
    <property type="component" value="Unassembled WGS sequence"/>
</dbReference>
<dbReference type="RefSeq" id="XP_004990620.1">
    <property type="nucleotide sequence ID" value="XM_004990563.1"/>
</dbReference>
<keyword evidence="2 7" id="KW-0808">Transferase</keyword>
<dbReference type="STRING" id="946362.F2UJH7"/>
<proteinExistence type="inferred from homology"/>